<gene>
    <name evidence="2" type="ORF">G2W53_003841</name>
</gene>
<sequence>MAPENFWAIRTSFAITRKELHVQVGPNIMTQLKQFREMMTKEHTKHFCRQYGDILDLLDIEDPVDVIIGLIQLWNSDFRAFVFPSITSLLVVEEYSSFIGRQFLSEHRSYKYSGRTGKLAHPLRPHDSRIGKLG</sequence>
<dbReference type="EMBL" id="JAAIUW010000002">
    <property type="protein sequence ID" value="KAF7841543.1"/>
    <property type="molecule type" value="Genomic_DNA"/>
</dbReference>
<accession>A0A834XE79</accession>
<feature type="domain" description="DUF7745" evidence="1">
    <location>
        <begin position="32"/>
        <end position="117"/>
    </location>
</feature>
<dbReference type="Proteomes" id="UP000634136">
    <property type="component" value="Unassembled WGS sequence"/>
</dbReference>
<protein>
    <submittedName>
        <fullName evidence="2">Retrotransposon gag protein</fullName>
    </submittedName>
</protein>
<dbReference type="InterPro" id="IPR056647">
    <property type="entry name" value="DUF7745"/>
</dbReference>
<evidence type="ECO:0000259" key="1">
    <source>
        <dbReference type="Pfam" id="PF24924"/>
    </source>
</evidence>
<name>A0A834XE79_9FABA</name>
<evidence type="ECO:0000313" key="3">
    <source>
        <dbReference type="Proteomes" id="UP000634136"/>
    </source>
</evidence>
<evidence type="ECO:0000313" key="2">
    <source>
        <dbReference type="EMBL" id="KAF7841543.1"/>
    </source>
</evidence>
<proteinExistence type="predicted"/>
<comment type="caution">
    <text evidence="2">The sequence shown here is derived from an EMBL/GenBank/DDBJ whole genome shotgun (WGS) entry which is preliminary data.</text>
</comment>
<dbReference type="Pfam" id="PF24924">
    <property type="entry name" value="DUF7745"/>
    <property type="match status" value="1"/>
</dbReference>
<keyword evidence="3" id="KW-1185">Reference proteome</keyword>
<organism evidence="2 3">
    <name type="scientific">Senna tora</name>
    <dbReference type="NCBI Taxonomy" id="362788"/>
    <lineage>
        <taxon>Eukaryota</taxon>
        <taxon>Viridiplantae</taxon>
        <taxon>Streptophyta</taxon>
        <taxon>Embryophyta</taxon>
        <taxon>Tracheophyta</taxon>
        <taxon>Spermatophyta</taxon>
        <taxon>Magnoliopsida</taxon>
        <taxon>eudicotyledons</taxon>
        <taxon>Gunneridae</taxon>
        <taxon>Pentapetalae</taxon>
        <taxon>rosids</taxon>
        <taxon>fabids</taxon>
        <taxon>Fabales</taxon>
        <taxon>Fabaceae</taxon>
        <taxon>Caesalpinioideae</taxon>
        <taxon>Cassia clade</taxon>
        <taxon>Senna</taxon>
    </lineage>
</organism>
<dbReference type="AlphaFoldDB" id="A0A834XE79"/>
<reference evidence="2" key="1">
    <citation type="submission" date="2020-09" db="EMBL/GenBank/DDBJ databases">
        <title>Genome-Enabled Discovery of Anthraquinone Biosynthesis in Senna tora.</title>
        <authorList>
            <person name="Kang S.-H."/>
            <person name="Pandey R.P."/>
            <person name="Lee C.-M."/>
            <person name="Sim J.-S."/>
            <person name="Jeong J.-T."/>
            <person name="Choi B.-S."/>
            <person name="Jung M."/>
            <person name="Ginzburg D."/>
            <person name="Zhao K."/>
            <person name="Won S.Y."/>
            <person name="Oh T.-J."/>
            <person name="Yu Y."/>
            <person name="Kim N.-H."/>
            <person name="Lee O.R."/>
            <person name="Lee T.-H."/>
            <person name="Bashyal P."/>
            <person name="Kim T.-S."/>
            <person name="Lee W.-H."/>
            <person name="Kawkins C."/>
            <person name="Kim C.-K."/>
            <person name="Kim J.S."/>
            <person name="Ahn B.O."/>
            <person name="Rhee S.Y."/>
            <person name="Sohng J.K."/>
        </authorList>
    </citation>
    <scope>NUCLEOTIDE SEQUENCE</scope>
    <source>
        <tissue evidence="2">Leaf</tissue>
    </source>
</reference>